<gene>
    <name evidence="1" type="ORF">RGI145_06045</name>
</gene>
<dbReference type="Proteomes" id="UP000185494">
    <property type="component" value="Chromosome 1"/>
</dbReference>
<reference evidence="1 2" key="1">
    <citation type="submission" date="2016-05" db="EMBL/GenBank/DDBJ databases">
        <title>Complete Genome and Methylome Analysis of Psychrotrophic Bacterial Isolates from Antarctic Lake Untersee.</title>
        <authorList>
            <person name="Fomenkov A."/>
            <person name="Akimov V.N."/>
            <person name="Vasilyeva L.V."/>
            <person name="Andersen D."/>
            <person name="Vincze T."/>
            <person name="Roberts R.J."/>
        </authorList>
    </citation>
    <scope>NUCLEOTIDE SEQUENCE [LARGE SCALE GENOMIC DNA]</scope>
    <source>
        <strain evidence="1 2">U14-5</strain>
    </source>
</reference>
<dbReference type="RefSeq" id="WP_075797661.1">
    <property type="nucleotide sequence ID" value="NZ_CP015583.1"/>
</dbReference>
<sequence>MATRIIAIPDANGLIRIACGGDILEIEVQAASQPANGDPFLNPFTPVHIPNPFDTPGAYINLQHGQDGTPDIDRLVASARDQIADDSRPDPAGAILNVETANLHDITRAATQIARVLPQLLLAIDFGKLRKP</sequence>
<name>A0A1L7ADB0_9PROT</name>
<evidence type="ECO:0000313" key="1">
    <source>
        <dbReference type="EMBL" id="APT56731.1"/>
    </source>
</evidence>
<protein>
    <submittedName>
        <fullName evidence="1">Uncharacterized protein</fullName>
    </submittedName>
</protein>
<accession>A0A1L7ADB0</accession>
<dbReference type="AlphaFoldDB" id="A0A1L7ADB0"/>
<dbReference type="KEGG" id="rgi:RGI145_06045"/>
<evidence type="ECO:0000313" key="2">
    <source>
        <dbReference type="Proteomes" id="UP000185494"/>
    </source>
</evidence>
<organism evidence="1 2">
    <name type="scientific">Roseomonas gilardii</name>
    <dbReference type="NCBI Taxonomy" id="257708"/>
    <lineage>
        <taxon>Bacteria</taxon>
        <taxon>Pseudomonadati</taxon>
        <taxon>Pseudomonadota</taxon>
        <taxon>Alphaproteobacteria</taxon>
        <taxon>Acetobacterales</taxon>
        <taxon>Roseomonadaceae</taxon>
        <taxon>Roseomonas</taxon>
    </lineage>
</organism>
<dbReference type="EMBL" id="CP015583">
    <property type="protein sequence ID" value="APT56731.1"/>
    <property type="molecule type" value="Genomic_DNA"/>
</dbReference>
<dbReference type="STRING" id="257708.RGI145_06045"/>
<proteinExistence type="predicted"/>